<evidence type="ECO:0000256" key="3">
    <source>
        <dbReference type="SAM" id="MobiDB-lite"/>
    </source>
</evidence>
<dbReference type="GO" id="GO:0032131">
    <property type="term" value="F:alkylated DNA binding"/>
    <property type="evidence" value="ECO:0007669"/>
    <property type="project" value="TreeGrafter"/>
</dbReference>
<dbReference type="PANTHER" id="PTHR43003:SF5">
    <property type="entry name" value="DNA-3-METHYLADENINE GLYCOSYLASE"/>
    <property type="match status" value="1"/>
</dbReference>
<dbReference type="GO" id="GO:0008725">
    <property type="term" value="F:DNA-3-methyladenine glycosylase activity"/>
    <property type="evidence" value="ECO:0007669"/>
    <property type="project" value="TreeGrafter"/>
</dbReference>
<keyword evidence="2" id="KW-0234">DNA repair</keyword>
<dbReference type="InterPro" id="IPR011257">
    <property type="entry name" value="DNA_glycosylase"/>
</dbReference>
<dbReference type="Gene3D" id="1.10.340.30">
    <property type="entry name" value="Hypothetical protein, domain 2"/>
    <property type="match status" value="1"/>
</dbReference>
<feature type="compositionally biased region" description="Basic and acidic residues" evidence="3">
    <location>
        <begin position="1"/>
        <end position="10"/>
    </location>
</feature>
<dbReference type="GO" id="GO:0006285">
    <property type="term" value="P:base-excision repair, AP site formation"/>
    <property type="evidence" value="ECO:0007669"/>
    <property type="project" value="TreeGrafter"/>
</dbReference>
<proteinExistence type="predicted"/>
<dbReference type="EMBL" id="BLLK01000022">
    <property type="protein sequence ID" value="GFH46795.1"/>
    <property type="molecule type" value="Genomic_DNA"/>
</dbReference>
<dbReference type="Gene3D" id="1.10.1670.40">
    <property type="match status" value="1"/>
</dbReference>
<evidence type="ECO:0000313" key="5">
    <source>
        <dbReference type="EMBL" id="GFH46795.1"/>
    </source>
</evidence>
<dbReference type="GO" id="GO:0006307">
    <property type="term" value="P:DNA alkylation repair"/>
    <property type="evidence" value="ECO:0007669"/>
    <property type="project" value="TreeGrafter"/>
</dbReference>
<feature type="region of interest" description="Disordered" evidence="3">
    <location>
        <begin position="1"/>
        <end position="21"/>
    </location>
</feature>
<sequence>MAKSRSRIENDDCSSSPNYLTSMRGDDDQLLSHLFKGINSTSTITRSGWCLKDGTYHLLQACNGIFRPIVEAQGVETTFMSSEVEIHAEKEVTCFQSLCRAITGQGTSNSTAKIYWTRLTDLVGNDFCPENFADREDYEIYLQKEIGFSRAKARYIIGLSEAFVNGTLSELMLKTGSEKDIRDALLPISGIGDWTIDMFLIFHLQLPDVLPLGDLNVKKGIADLFSLRGKEKKEKMNDIMKPFAPYRSLAALYFWKVADSKPSSRKKKATKKLNSSPKKNNTMNCPENKRKGNIAKCSGSMDTPVAKRTKRLRRKVTP</sequence>
<evidence type="ECO:0000313" key="6">
    <source>
        <dbReference type="Proteomes" id="UP001054902"/>
    </source>
</evidence>
<dbReference type="Pfam" id="PF00730">
    <property type="entry name" value="HhH-GPD"/>
    <property type="match status" value="1"/>
</dbReference>
<dbReference type="Proteomes" id="UP001054902">
    <property type="component" value="Unassembled WGS sequence"/>
</dbReference>
<keyword evidence="1" id="KW-0227">DNA damage</keyword>
<dbReference type="CDD" id="cd00056">
    <property type="entry name" value="ENDO3c"/>
    <property type="match status" value="1"/>
</dbReference>
<feature type="domain" description="HhH-GPD" evidence="4">
    <location>
        <begin position="102"/>
        <end position="259"/>
    </location>
</feature>
<feature type="compositionally biased region" description="Basic residues" evidence="3">
    <location>
        <begin position="307"/>
        <end position="318"/>
    </location>
</feature>
<dbReference type="SMART" id="SM00478">
    <property type="entry name" value="ENDO3c"/>
    <property type="match status" value="1"/>
</dbReference>
<dbReference type="GO" id="GO:0043916">
    <property type="term" value="F:DNA-7-methylguanine glycosylase activity"/>
    <property type="evidence" value="ECO:0007669"/>
    <property type="project" value="TreeGrafter"/>
</dbReference>
<gene>
    <name evidence="5" type="ORF">CTEN210_03269</name>
</gene>
<organism evidence="5 6">
    <name type="scientific">Chaetoceros tenuissimus</name>
    <dbReference type="NCBI Taxonomy" id="426638"/>
    <lineage>
        <taxon>Eukaryota</taxon>
        <taxon>Sar</taxon>
        <taxon>Stramenopiles</taxon>
        <taxon>Ochrophyta</taxon>
        <taxon>Bacillariophyta</taxon>
        <taxon>Coscinodiscophyceae</taxon>
        <taxon>Chaetocerotophycidae</taxon>
        <taxon>Chaetocerotales</taxon>
        <taxon>Chaetocerotaceae</taxon>
        <taxon>Chaetoceros</taxon>
    </lineage>
</organism>
<feature type="region of interest" description="Disordered" evidence="3">
    <location>
        <begin position="265"/>
        <end position="318"/>
    </location>
</feature>
<reference evidence="5 6" key="1">
    <citation type="journal article" date="2021" name="Sci. Rep.">
        <title>The genome of the diatom Chaetoceros tenuissimus carries an ancient integrated fragment of an extant virus.</title>
        <authorList>
            <person name="Hongo Y."/>
            <person name="Kimura K."/>
            <person name="Takaki Y."/>
            <person name="Yoshida Y."/>
            <person name="Baba S."/>
            <person name="Kobayashi G."/>
            <person name="Nagasaki K."/>
            <person name="Hano T."/>
            <person name="Tomaru Y."/>
        </authorList>
    </citation>
    <scope>NUCLEOTIDE SEQUENCE [LARGE SCALE GENOMIC DNA]</scope>
    <source>
        <strain evidence="5 6">NIES-3715</strain>
    </source>
</reference>
<accession>A0AAD3CKJ4</accession>
<evidence type="ECO:0000259" key="4">
    <source>
        <dbReference type="SMART" id="SM00478"/>
    </source>
</evidence>
<keyword evidence="6" id="KW-1185">Reference proteome</keyword>
<dbReference type="InterPro" id="IPR051912">
    <property type="entry name" value="Alkylbase_DNA_Glycosylase/TA"/>
</dbReference>
<dbReference type="PANTHER" id="PTHR43003">
    <property type="entry name" value="DNA-3-METHYLADENINE GLYCOSYLASE"/>
    <property type="match status" value="1"/>
</dbReference>
<dbReference type="AlphaFoldDB" id="A0AAD3CKJ4"/>
<comment type="caution">
    <text evidence="5">The sequence shown here is derived from an EMBL/GenBank/DDBJ whole genome shotgun (WGS) entry which is preliminary data.</text>
</comment>
<dbReference type="GO" id="GO:0032993">
    <property type="term" value="C:protein-DNA complex"/>
    <property type="evidence" value="ECO:0007669"/>
    <property type="project" value="TreeGrafter"/>
</dbReference>
<protein>
    <recommendedName>
        <fullName evidence="4">HhH-GPD domain-containing protein</fullName>
    </recommendedName>
</protein>
<name>A0AAD3CKJ4_9STRA</name>
<evidence type="ECO:0000256" key="1">
    <source>
        <dbReference type="ARBA" id="ARBA00022763"/>
    </source>
</evidence>
<dbReference type="SUPFAM" id="SSF48150">
    <property type="entry name" value="DNA-glycosylase"/>
    <property type="match status" value="1"/>
</dbReference>
<dbReference type="InterPro" id="IPR003265">
    <property type="entry name" value="HhH-GPD_domain"/>
</dbReference>
<evidence type="ECO:0000256" key="2">
    <source>
        <dbReference type="ARBA" id="ARBA00023204"/>
    </source>
</evidence>